<accession>A0ABU2B2L5</accession>
<keyword evidence="4" id="KW-1185">Reference proteome</keyword>
<feature type="region of interest" description="Disordered" evidence="1">
    <location>
        <begin position="290"/>
        <end position="418"/>
    </location>
</feature>
<dbReference type="NCBIfam" id="NF040712">
    <property type="entry name" value="SepH"/>
    <property type="match status" value="1"/>
</dbReference>
<organism evidence="3 4">
    <name type="scientific">Enteractinococcus fodinae</name>
    <dbReference type="NCBI Taxonomy" id="684663"/>
    <lineage>
        <taxon>Bacteria</taxon>
        <taxon>Bacillati</taxon>
        <taxon>Actinomycetota</taxon>
        <taxon>Actinomycetes</taxon>
        <taxon>Micrococcales</taxon>
        <taxon>Micrococcaceae</taxon>
    </lineage>
</organism>
<reference evidence="3 4" key="1">
    <citation type="submission" date="2023-07" db="EMBL/GenBank/DDBJ databases">
        <title>Sequencing the genomes of 1000 actinobacteria strains.</title>
        <authorList>
            <person name="Klenk H.-P."/>
        </authorList>
    </citation>
    <scope>NUCLEOTIDE SEQUENCE [LARGE SCALE GENOMIC DNA]</scope>
    <source>
        <strain evidence="3 4">DSM 22966</strain>
    </source>
</reference>
<evidence type="ECO:0000313" key="3">
    <source>
        <dbReference type="EMBL" id="MDR7347269.1"/>
    </source>
</evidence>
<feature type="compositionally biased region" description="Acidic residues" evidence="1">
    <location>
        <begin position="307"/>
        <end position="318"/>
    </location>
</feature>
<dbReference type="InterPro" id="IPR021421">
    <property type="entry name" value="DUF3071"/>
</dbReference>
<dbReference type="EMBL" id="JAVDYJ010000001">
    <property type="protein sequence ID" value="MDR7347269.1"/>
    <property type="molecule type" value="Genomic_DNA"/>
</dbReference>
<dbReference type="Pfam" id="PF11268">
    <property type="entry name" value="DUF3071"/>
    <property type="match status" value="1"/>
</dbReference>
<evidence type="ECO:0000256" key="1">
    <source>
        <dbReference type="SAM" id="MobiDB-lite"/>
    </source>
</evidence>
<dbReference type="RefSeq" id="WP_310173246.1">
    <property type="nucleotide sequence ID" value="NZ_BAABHE010000002.1"/>
</dbReference>
<gene>
    <name evidence="3" type="ORF">J2S62_001526</name>
</gene>
<dbReference type="InterPro" id="IPR047682">
    <property type="entry name" value="SepH-like"/>
</dbReference>
<protein>
    <recommendedName>
        <fullName evidence="2">DUF3071 domain-containing protein</fullName>
    </recommendedName>
</protein>
<name>A0ABU2B2L5_9MICC</name>
<evidence type="ECO:0000313" key="4">
    <source>
        <dbReference type="Proteomes" id="UP001183794"/>
    </source>
</evidence>
<dbReference type="Proteomes" id="UP001183794">
    <property type="component" value="Unassembled WGS sequence"/>
</dbReference>
<comment type="caution">
    <text evidence="3">The sequence shown here is derived from an EMBL/GenBank/DDBJ whole genome shotgun (WGS) entry which is preliminary data.</text>
</comment>
<sequence>MGSSFKHDPARRLRLVGVADSADELVLSNGDGEEFYLPITDALRNAATRPIGRPSAAAADEAAKELSPREIQAMLRAGVTVDQLAERFDTERASLEVYATPIIAERDWIARQAQELEVAAPQLGNQAYEAVFGDEPALLGEMVNHRLEAMGLDPDTVEWDAWREENSDVWTVSANFSVEGLGDSSIGDPPPALWSYKQQSKHLENSNRWAQVLSEFGPADSPVTSTSPRSFLSSVADAPFDVESETDGSSRVPYQPNESHEELLDVLHARRGQRLGVDEESDDELAAMITREEEPSLPQRPKLVVSEDTELETAEQPESEIVNVTTEVEVAWSDDEAEDPADWDGREVVAGEVQPTDYDEGTAPEPAADQPSGHSPAYDDTAESDPDEAEKKSEPSRSRKRPTVPSWDEIIFGTRKDK</sequence>
<proteinExistence type="predicted"/>
<feature type="domain" description="DUF3071" evidence="2">
    <location>
        <begin position="11"/>
        <end position="179"/>
    </location>
</feature>
<feature type="compositionally biased region" description="Acidic residues" evidence="1">
    <location>
        <begin position="332"/>
        <end position="342"/>
    </location>
</feature>
<evidence type="ECO:0000259" key="2">
    <source>
        <dbReference type="Pfam" id="PF11268"/>
    </source>
</evidence>